<sequence length="87" mass="9728">MVEITETAIKTEFGDPFVYRRLGSTATSGHYKPLQDLRQRKEAKGLALKGFASFEESMFVPIKGLHSCADSSVLVPIYRFVFLAPCK</sequence>
<evidence type="ECO:0000313" key="2">
    <source>
        <dbReference type="Proteomes" id="UP000886885"/>
    </source>
</evidence>
<reference evidence="1" key="1">
    <citation type="journal article" date="2020" name="bioRxiv">
        <title>Hybrid origin of Populus tomentosa Carr. identified through genome sequencing and phylogenomic analysis.</title>
        <authorList>
            <person name="An X."/>
            <person name="Gao K."/>
            <person name="Chen Z."/>
            <person name="Li J."/>
            <person name="Yang X."/>
            <person name="Yang X."/>
            <person name="Zhou J."/>
            <person name="Guo T."/>
            <person name="Zhao T."/>
            <person name="Huang S."/>
            <person name="Miao D."/>
            <person name="Khan W.U."/>
            <person name="Rao P."/>
            <person name="Ye M."/>
            <person name="Lei B."/>
            <person name="Liao W."/>
            <person name="Wang J."/>
            <person name="Ji L."/>
            <person name="Li Y."/>
            <person name="Guo B."/>
            <person name="Mustafa N.S."/>
            <person name="Li S."/>
            <person name="Yun Q."/>
            <person name="Keller S.R."/>
            <person name="Mao J."/>
            <person name="Zhang R."/>
            <person name="Strauss S.H."/>
        </authorList>
    </citation>
    <scope>NUCLEOTIDE SEQUENCE</scope>
    <source>
        <strain evidence="1">GM15</strain>
        <tissue evidence="1">Leaf</tissue>
    </source>
</reference>
<accession>A0A8X8AH63</accession>
<keyword evidence="2" id="KW-1185">Reference proteome</keyword>
<organism evidence="1 2">
    <name type="scientific">Populus tomentosa</name>
    <name type="common">Chinese white poplar</name>
    <dbReference type="NCBI Taxonomy" id="118781"/>
    <lineage>
        <taxon>Eukaryota</taxon>
        <taxon>Viridiplantae</taxon>
        <taxon>Streptophyta</taxon>
        <taxon>Embryophyta</taxon>
        <taxon>Tracheophyta</taxon>
        <taxon>Spermatophyta</taxon>
        <taxon>Magnoliopsida</taxon>
        <taxon>eudicotyledons</taxon>
        <taxon>Gunneridae</taxon>
        <taxon>Pentapetalae</taxon>
        <taxon>rosids</taxon>
        <taxon>fabids</taxon>
        <taxon>Malpighiales</taxon>
        <taxon>Salicaceae</taxon>
        <taxon>Saliceae</taxon>
        <taxon>Populus</taxon>
    </lineage>
</organism>
<name>A0A8X8AH63_POPTO</name>
<evidence type="ECO:0000313" key="1">
    <source>
        <dbReference type="EMBL" id="KAG6789418.1"/>
    </source>
</evidence>
<comment type="caution">
    <text evidence="1">The sequence shown here is derived from an EMBL/GenBank/DDBJ whole genome shotgun (WGS) entry which is preliminary data.</text>
</comment>
<dbReference type="EMBL" id="JAAWWB010000002">
    <property type="protein sequence ID" value="KAG6789418.1"/>
    <property type="molecule type" value="Genomic_DNA"/>
</dbReference>
<protein>
    <submittedName>
        <fullName evidence="1">Uncharacterized protein</fullName>
    </submittedName>
</protein>
<dbReference type="Proteomes" id="UP000886885">
    <property type="component" value="Chromosome 1D"/>
</dbReference>
<gene>
    <name evidence="1" type="ORF">POTOM_005516</name>
</gene>
<dbReference type="AlphaFoldDB" id="A0A8X8AH63"/>
<proteinExistence type="predicted"/>